<name>A0A0B7AXA0_9EUPU</name>
<protein>
    <submittedName>
        <fullName evidence="1">Uncharacterized protein</fullName>
    </submittedName>
</protein>
<evidence type="ECO:0000313" key="1">
    <source>
        <dbReference type="EMBL" id="CEK84515.1"/>
    </source>
</evidence>
<feature type="non-terminal residue" evidence="1">
    <location>
        <position position="1"/>
    </location>
</feature>
<dbReference type="EMBL" id="HACG01037650">
    <property type="protein sequence ID" value="CEK84515.1"/>
    <property type="molecule type" value="Transcribed_RNA"/>
</dbReference>
<organism evidence="1">
    <name type="scientific">Arion vulgaris</name>
    <dbReference type="NCBI Taxonomy" id="1028688"/>
    <lineage>
        <taxon>Eukaryota</taxon>
        <taxon>Metazoa</taxon>
        <taxon>Spiralia</taxon>
        <taxon>Lophotrochozoa</taxon>
        <taxon>Mollusca</taxon>
        <taxon>Gastropoda</taxon>
        <taxon>Heterobranchia</taxon>
        <taxon>Euthyneura</taxon>
        <taxon>Panpulmonata</taxon>
        <taxon>Eupulmonata</taxon>
        <taxon>Stylommatophora</taxon>
        <taxon>Helicina</taxon>
        <taxon>Arionoidea</taxon>
        <taxon>Arionidae</taxon>
        <taxon>Arion</taxon>
    </lineage>
</organism>
<accession>A0A0B7AXA0</accession>
<reference evidence="1" key="1">
    <citation type="submission" date="2014-12" db="EMBL/GenBank/DDBJ databases">
        <title>Insight into the proteome of Arion vulgaris.</title>
        <authorList>
            <person name="Aradska J."/>
            <person name="Bulat T."/>
            <person name="Smidak R."/>
            <person name="Sarate P."/>
            <person name="Gangsoo J."/>
            <person name="Sialana F."/>
            <person name="Bilban M."/>
            <person name="Lubec G."/>
        </authorList>
    </citation>
    <scope>NUCLEOTIDE SEQUENCE</scope>
    <source>
        <tissue evidence="1">Skin</tissue>
    </source>
</reference>
<proteinExistence type="predicted"/>
<sequence length="50" mass="6043">QFSATVLWREFICRLRKDVDKLDTSCAMYLTGTHKESEEYENQRIPFEEQ</sequence>
<dbReference type="AlphaFoldDB" id="A0A0B7AXA0"/>
<gene>
    <name evidence="1" type="primary">ORF143009</name>
</gene>